<proteinExistence type="predicted"/>
<dbReference type="AlphaFoldDB" id="X0WTA1"/>
<evidence type="ECO:0000313" key="1">
    <source>
        <dbReference type="EMBL" id="GAG33880.1"/>
    </source>
</evidence>
<accession>X0WTA1</accession>
<gene>
    <name evidence="1" type="ORF">S01H1_68663</name>
</gene>
<comment type="caution">
    <text evidence="1">The sequence shown here is derived from an EMBL/GenBank/DDBJ whole genome shotgun (WGS) entry which is preliminary data.</text>
</comment>
<dbReference type="EMBL" id="BARS01045539">
    <property type="protein sequence ID" value="GAG33880.1"/>
    <property type="molecule type" value="Genomic_DNA"/>
</dbReference>
<sequence>MRCAFHIQGPITKSTWIRLQFYNPASADKYDFERYFKKNKYFSGDLEKLKIEQEPARIATEKQSRVVIETFNRIMSYIKDKKYKQAWQLFTKDYRDADQISSLKRFKNKMEPAWGFNLFHWEKNEFLELKPKSVFIKNNILSMKAVYNEQTWTIDFSQEDGQWKIDWIAGYKPRMLLWQNWEQRLLPKMEKHSTKHFDIYYFKDSTAEKEIDQIAEQKEKGFRQICRFLGKASDVRICMVFFEDGKT</sequence>
<protein>
    <submittedName>
        <fullName evidence="1">Uncharacterized protein</fullName>
    </submittedName>
</protein>
<name>X0WTA1_9ZZZZ</name>
<organism evidence="1">
    <name type="scientific">marine sediment metagenome</name>
    <dbReference type="NCBI Taxonomy" id="412755"/>
    <lineage>
        <taxon>unclassified sequences</taxon>
        <taxon>metagenomes</taxon>
        <taxon>ecological metagenomes</taxon>
    </lineage>
</organism>
<reference evidence="1" key="1">
    <citation type="journal article" date="2014" name="Front. Microbiol.">
        <title>High frequency of phylogenetically diverse reductive dehalogenase-homologous genes in deep subseafloor sedimentary metagenomes.</title>
        <authorList>
            <person name="Kawai M."/>
            <person name="Futagami T."/>
            <person name="Toyoda A."/>
            <person name="Takaki Y."/>
            <person name="Nishi S."/>
            <person name="Hori S."/>
            <person name="Arai W."/>
            <person name="Tsubouchi T."/>
            <person name="Morono Y."/>
            <person name="Uchiyama I."/>
            <person name="Ito T."/>
            <person name="Fujiyama A."/>
            <person name="Inagaki F."/>
            <person name="Takami H."/>
        </authorList>
    </citation>
    <scope>NUCLEOTIDE SEQUENCE</scope>
    <source>
        <strain evidence="1">Expedition CK06-06</strain>
    </source>
</reference>
<feature type="non-terminal residue" evidence="1">
    <location>
        <position position="247"/>
    </location>
</feature>